<evidence type="ECO:0000256" key="2">
    <source>
        <dbReference type="ARBA" id="ARBA00023015"/>
    </source>
</evidence>
<keyword evidence="4 5" id="KW-0539">Nucleus</keyword>
<gene>
    <name evidence="7" type="ORF">EDEG_01861</name>
</gene>
<dbReference type="EMBL" id="AFBI03000029">
    <property type="protein sequence ID" value="EJW03862.1"/>
    <property type="molecule type" value="Genomic_DNA"/>
</dbReference>
<sequence>MTARADNIYITRGLIVGTKSKKIHKPVDDNTHEWSVYVQSPFSTSLDYIQNVVFKLHETFDEPVVTKTYPFEVKKKGWGEFTIQIRINFVDPNEKPLNLLQTLVLHDGVINEDGFLVSERYEEIVFRSPTITMLKYLKDHEVKPDEFLQEELKERELIDSALEQMVQKFDELDM</sequence>
<dbReference type="AlphaFoldDB" id="J9DR95"/>
<dbReference type="OrthoDB" id="16041at2759"/>
<proteinExistence type="predicted"/>
<evidence type="ECO:0000313" key="7">
    <source>
        <dbReference type="EMBL" id="EJW03862.1"/>
    </source>
</evidence>
<evidence type="ECO:0000256" key="1">
    <source>
        <dbReference type="ARBA" id="ARBA00022408"/>
    </source>
</evidence>
<dbReference type="PANTHER" id="PTHR47573">
    <property type="entry name" value="PROTEIN AF-9 HOMOLOG"/>
    <property type="match status" value="1"/>
</dbReference>
<dbReference type="PANTHER" id="PTHR47573:SF1">
    <property type="entry name" value="PROTEIN AF-9 HOMOLOG"/>
    <property type="match status" value="1"/>
</dbReference>
<evidence type="ECO:0000256" key="3">
    <source>
        <dbReference type="ARBA" id="ARBA00023163"/>
    </source>
</evidence>
<keyword evidence="2" id="KW-0805">Transcription regulation</keyword>
<dbReference type="GO" id="GO:0006355">
    <property type="term" value="P:regulation of DNA-templated transcription"/>
    <property type="evidence" value="ECO:0007669"/>
    <property type="project" value="InterPro"/>
</dbReference>
<dbReference type="PROSITE" id="PS51037">
    <property type="entry name" value="YEATS"/>
    <property type="match status" value="1"/>
</dbReference>
<dbReference type="InterPro" id="IPR055129">
    <property type="entry name" value="YEATS_dom"/>
</dbReference>
<evidence type="ECO:0000256" key="5">
    <source>
        <dbReference type="PROSITE-ProRule" id="PRU00376"/>
    </source>
</evidence>
<dbReference type="Gene3D" id="2.60.40.1970">
    <property type="entry name" value="YEATS domain"/>
    <property type="match status" value="1"/>
</dbReference>
<reference evidence="7 8" key="1">
    <citation type="submission" date="2011-08" db="EMBL/GenBank/DDBJ databases">
        <authorList>
            <person name="Liu Z.J."/>
            <person name="Shi F.L."/>
            <person name="Lu J.Q."/>
            <person name="Li M."/>
            <person name="Wang Z.L."/>
        </authorList>
    </citation>
    <scope>NUCLEOTIDE SEQUENCE [LARGE SCALE GENOMIC DNA]</scope>
    <source>
        <strain evidence="7 8">USNM 41457</strain>
    </source>
</reference>
<dbReference type="OMA" id="KKFHADC"/>
<dbReference type="FunCoup" id="J9DR95">
    <property type="interactions" value="142"/>
</dbReference>
<dbReference type="InterPro" id="IPR038704">
    <property type="entry name" value="YEAST_sf"/>
</dbReference>
<dbReference type="GO" id="GO:0005634">
    <property type="term" value="C:nucleus"/>
    <property type="evidence" value="ECO:0007669"/>
    <property type="project" value="UniProtKB-SubCell"/>
</dbReference>
<reference evidence="8" key="2">
    <citation type="submission" date="2015-07" db="EMBL/GenBank/DDBJ databases">
        <title>Contrasting host-pathogen interactions and genome evolution in two generalist and specialist microsporidian pathogens of mosquitoes.</title>
        <authorList>
            <consortium name="The Broad Institute Genomics Platform"/>
            <consortium name="The Broad Institute Genome Sequencing Center for Infectious Disease"/>
            <person name="Cuomo C.A."/>
            <person name="Sanscrainte N.D."/>
            <person name="Goldberg J.M."/>
            <person name="Heiman D."/>
            <person name="Young S."/>
            <person name="Zeng Q."/>
            <person name="Becnel J.J."/>
            <person name="Birren B.W."/>
        </authorList>
    </citation>
    <scope>NUCLEOTIDE SEQUENCE [LARGE SCALE GENOMIC DNA]</scope>
    <source>
        <strain evidence="8">USNM 41457</strain>
    </source>
</reference>
<name>J9DR95_EDHAE</name>
<dbReference type="HOGENOM" id="CLU_051385_3_1_1"/>
<feature type="domain" description="YEATS" evidence="6">
    <location>
        <begin position="4"/>
        <end position="140"/>
    </location>
</feature>
<comment type="caution">
    <text evidence="7">The sequence shown here is derived from an EMBL/GenBank/DDBJ whole genome shotgun (WGS) entry which is preliminary data.</text>
</comment>
<evidence type="ECO:0000256" key="4">
    <source>
        <dbReference type="ARBA" id="ARBA00023242"/>
    </source>
</evidence>
<protein>
    <recommendedName>
        <fullName evidence="1">Protein AF-9 homolog</fullName>
    </recommendedName>
</protein>
<dbReference type="InterPro" id="IPR005033">
    <property type="entry name" value="YEATS"/>
</dbReference>
<dbReference type="Pfam" id="PF03366">
    <property type="entry name" value="YEATS"/>
    <property type="match status" value="1"/>
</dbReference>
<evidence type="ECO:0000259" key="6">
    <source>
        <dbReference type="PROSITE" id="PS51037"/>
    </source>
</evidence>
<dbReference type="VEuPathDB" id="MicrosporidiaDB:EDEG_01861"/>
<keyword evidence="3" id="KW-0804">Transcription</keyword>
<comment type="subcellular location">
    <subcellularLocation>
        <location evidence="5">Nucleus</location>
    </subcellularLocation>
</comment>
<dbReference type="GO" id="GO:0000785">
    <property type="term" value="C:chromatin"/>
    <property type="evidence" value="ECO:0007669"/>
    <property type="project" value="UniProtKB-ARBA"/>
</dbReference>
<organism evidence="7 8">
    <name type="scientific">Edhazardia aedis (strain USNM 41457)</name>
    <name type="common">Microsporidian parasite</name>
    <dbReference type="NCBI Taxonomy" id="1003232"/>
    <lineage>
        <taxon>Eukaryota</taxon>
        <taxon>Fungi</taxon>
        <taxon>Fungi incertae sedis</taxon>
        <taxon>Microsporidia</taxon>
        <taxon>Edhazardia</taxon>
    </lineage>
</organism>
<dbReference type="InParanoid" id="J9DR95"/>
<accession>J9DR95</accession>
<evidence type="ECO:0000313" key="8">
    <source>
        <dbReference type="Proteomes" id="UP000003163"/>
    </source>
</evidence>
<keyword evidence="8" id="KW-1185">Reference proteome</keyword>
<dbReference type="STRING" id="1003232.J9DR95"/>
<dbReference type="CDD" id="cd16887">
    <property type="entry name" value="YEATS"/>
    <property type="match status" value="1"/>
</dbReference>
<dbReference type="Proteomes" id="UP000003163">
    <property type="component" value="Unassembled WGS sequence"/>
</dbReference>